<dbReference type="InterPro" id="IPR047112">
    <property type="entry name" value="RecG/Mfd"/>
</dbReference>
<dbReference type="SMART" id="SM00490">
    <property type="entry name" value="HELICc"/>
    <property type="match status" value="1"/>
</dbReference>
<keyword evidence="12" id="KW-1185">Reference proteome</keyword>
<dbReference type="PANTHER" id="PTHR47964:SF1">
    <property type="entry name" value="ATP-DEPENDENT DNA HELICASE HOMOLOG RECG, CHLOROPLASTIC"/>
    <property type="match status" value="1"/>
</dbReference>
<dbReference type="SUPFAM" id="SSF52540">
    <property type="entry name" value="P-loop containing nucleoside triphosphate hydrolases"/>
    <property type="match status" value="2"/>
</dbReference>
<dbReference type="SMART" id="SM00487">
    <property type="entry name" value="DEXDc"/>
    <property type="match status" value="1"/>
</dbReference>
<dbReference type="SUPFAM" id="SSF50249">
    <property type="entry name" value="Nucleic acid-binding proteins"/>
    <property type="match status" value="1"/>
</dbReference>
<reference evidence="11" key="1">
    <citation type="submission" date="2022-08" db="EMBL/GenBank/DDBJ databases">
        <authorList>
            <person name="Dzunkova M."/>
            <person name="La Clair J."/>
            <person name="Tyml T."/>
            <person name="Doud D."/>
            <person name="Schulz F."/>
            <person name="Piquer S."/>
            <person name="Porcel Sanchis D."/>
            <person name="Osborn A."/>
            <person name="Robinson D."/>
            <person name="Louie K.B."/>
            <person name="Bowen B.P."/>
            <person name="Bowers R."/>
            <person name="Lee J."/>
            <person name="Arnau Llombart V."/>
            <person name="Diaz Villanueva W."/>
            <person name="Gosliner T."/>
            <person name="Northen T."/>
            <person name="Cheng J.-F."/>
            <person name="Burkart M.D."/>
            <person name="Woyke T."/>
        </authorList>
    </citation>
    <scope>NUCLEOTIDE SEQUENCE</scope>
    <source>
        <strain evidence="11">Df01</strain>
    </source>
</reference>
<dbReference type="InterPro" id="IPR001650">
    <property type="entry name" value="Helicase_C-like"/>
</dbReference>
<comment type="caution">
    <text evidence="11">The sequence shown here is derived from an EMBL/GenBank/DDBJ whole genome shotgun (WGS) entry which is preliminary data.</text>
</comment>
<keyword evidence="1" id="KW-0547">Nucleotide-binding</keyword>
<keyword evidence="4 11" id="KW-0347">Helicase</keyword>
<dbReference type="InterPro" id="IPR027417">
    <property type="entry name" value="P-loop_NTPase"/>
</dbReference>
<evidence type="ECO:0000259" key="10">
    <source>
        <dbReference type="PROSITE" id="PS51194"/>
    </source>
</evidence>
<accession>A0ABT7QK99</accession>
<protein>
    <recommendedName>
        <fullName evidence="8">Probable DNA 3'-5' helicase RecG</fullName>
    </recommendedName>
</protein>
<feature type="domain" description="Helicase ATP-binding" evidence="9">
    <location>
        <begin position="257"/>
        <end position="419"/>
    </location>
</feature>
<dbReference type="InterPro" id="IPR011545">
    <property type="entry name" value="DEAD/DEAH_box_helicase_dom"/>
</dbReference>
<dbReference type="EMBL" id="JANQAO010000001">
    <property type="protein sequence ID" value="MDM5147095.1"/>
    <property type="molecule type" value="Genomic_DNA"/>
</dbReference>
<dbReference type="InterPro" id="IPR033454">
    <property type="entry name" value="RecG_wedge"/>
</dbReference>
<dbReference type="GO" id="GO:0004386">
    <property type="term" value="F:helicase activity"/>
    <property type="evidence" value="ECO:0007669"/>
    <property type="project" value="UniProtKB-KW"/>
</dbReference>
<evidence type="ECO:0000256" key="3">
    <source>
        <dbReference type="ARBA" id="ARBA00022801"/>
    </source>
</evidence>
<dbReference type="Pfam" id="PF19833">
    <property type="entry name" value="RecG_dom3_C"/>
    <property type="match status" value="1"/>
</dbReference>
<keyword evidence="6" id="KW-0238">DNA-binding</keyword>
<dbReference type="PROSITE" id="PS51192">
    <property type="entry name" value="HELICASE_ATP_BIND_1"/>
    <property type="match status" value="1"/>
</dbReference>
<dbReference type="InterPro" id="IPR045562">
    <property type="entry name" value="RecG_dom3_C"/>
</dbReference>
<dbReference type="PANTHER" id="PTHR47964">
    <property type="entry name" value="ATP-DEPENDENT DNA HELICASE HOMOLOG RECG, CHLOROPLASTIC"/>
    <property type="match status" value="1"/>
</dbReference>
<evidence type="ECO:0000256" key="4">
    <source>
        <dbReference type="ARBA" id="ARBA00022806"/>
    </source>
</evidence>
<keyword evidence="7" id="KW-0234">DNA repair</keyword>
<proteinExistence type="predicted"/>
<dbReference type="InterPro" id="IPR014001">
    <property type="entry name" value="Helicase_ATP-bd"/>
</dbReference>
<dbReference type="InterPro" id="IPR012340">
    <property type="entry name" value="NA-bd_OB-fold"/>
</dbReference>
<evidence type="ECO:0000256" key="8">
    <source>
        <dbReference type="ARBA" id="ARBA00049819"/>
    </source>
</evidence>
<evidence type="ECO:0000313" key="11">
    <source>
        <dbReference type="EMBL" id="MDM5147095.1"/>
    </source>
</evidence>
<evidence type="ECO:0000256" key="7">
    <source>
        <dbReference type="ARBA" id="ARBA00023204"/>
    </source>
</evidence>
<evidence type="ECO:0000259" key="9">
    <source>
        <dbReference type="PROSITE" id="PS51192"/>
    </source>
</evidence>
<keyword evidence="5" id="KW-0067">ATP-binding</keyword>
<evidence type="ECO:0000256" key="5">
    <source>
        <dbReference type="ARBA" id="ARBA00022840"/>
    </source>
</evidence>
<dbReference type="CDD" id="cd04488">
    <property type="entry name" value="RecG_wedge_OBF"/>
    <property type="match status" value="1"/>
</dbReference>
<evidence type="ECO:0000256" key="1">
    <source>
        <dbReference type="ARBA" id="ARBA00022741"/>
    </source>
</evidence>
<feature type="domain" description="Helicase C-terminal" evidence="10">
    <location>
        <begin position="442"/>
        <end position="598"/>
    </location>
</feature>
<dbReference type="Gene3D" id="3.40.50.300">
    <property type="entry name" value="P-loop containing nucleotide triphosphate hydrolases"/>
    <property type="match status" value="2"/>
</dbReference>
<sequence length="662" mass="73788">MQSLHNAGIFRPIDMLLHFPLRYEDWQTPLPIAHLRNGETALVAGEITDARELGRRGGRRQLLVVLCDEAGDLLTLRFFHVTPALSRSMTVGRQLRVRGAPRRTAGWEMAHPQIQSAAATAGIMSMYPALGKLSQPLLRQLVPQALAATEWRETVPTAWRNFTGGEWTTKDAFAVIHQPSPKDVTSIQKREHPVWQRLRFDELLAHQIILRAQYRRNRCRRAPALKPPSEWDAPLREALPFTLTSAQQKAISEVCDDIFQERPMRRLLQGDVGSGKTVVAAFACLAAAKSGFTAVLLAPTEILAVQHYTTLSSLFATAGVQCELLTGAVRGKKRREAMSRLRFGLSQVAVGTHALFQEDTNIERLGVLIIDEQHRFGVAQRSAIAVRQSGALHQLMMSATPIPRTLAMSIFADMDISVLDEKPAGRRPVSTYLTNRGRRHEVLVRVAQQVKNGGGVYWVCPLIVESEVSDLQDVSTWLEEVRDRHPELCPEILHGRMKAEEKLAVIERFRQGETRMLIATTVIEVGVDVPQADIMVIDHAERMGLSQLHQLRGRVGRGGQDGVCMLLYAEELSDTALARLKILRATDDGFKIAQKDLLLRGPGEWLGTRQSGLPALRVARLNEDLKLIAAAGKAATWMLEHDRNGCAHHVRRWLGGRRKTAP</sequence>
<organism evidence="11 12">
    <name type="scientific">Candidatus Doriopsillibacter californiensis</name>
    <dbReference type="NCBI Taxonomy" id="2970740"/>
    <lineage>
        <taxon>Bacteria</taxon>
        <taxon>Pseudomonadati</taxon>
        <taxon>Pseudomonadota</taxon>
        <taxon>Gammaproteobacteria</taxon>
        <taxon>Candidatus Tethybacterales</taxon>
        <taxon>Candidatus Persebacteraceae</taxon>
        <taxon>Candidatus Doriopsillibacter</taxon>
    </lineage>
</organism>
<evidence type="ECO:0000313" key="12">
    <source>
        <dbReference type="Proteomes" id="UP001168167"/>
    </source>
</evidence>
<dbReference type="PROSITE" id="PS51194">
    <property type="entry name" value="HELICASE_CTER"/>
    <property type="match status" value="1"/>
</dbReference>
<dbReference type="Pfam" id="PF17191">
    <property type="entry name" value="RecG_wedge"/>
    <property type="match status" value="1"/>
</dbReference>
<keyword evidence="2" id="KW-0227">DNA damage</keyword>
<reference evidence="11" key="2">
    <citation type="journal article" date="2023" name="Microbiome">
        <title>Synthase-selected sorting approach identifies a beta-lactone synthase in a nudibranch symbiotic bacterium.</title>
        <authorList>
            <person name="Dzunkova M."/>
            <person name="La Clair J.J."/>
            <person name="Tyml T."/>
            <person name="Doud D."/>
            <person name="Schulz F."/>
            <person name="Piquer-Esteban S."/>
            <person name="Porcel Sanchis D."/>
            <person name="Osborn A."/>
            <person name="Robinson D."/>
            <person name="Louie K.B."/>
            <person name="Bowen B.P."/>
            <person name="Bowers R.M."/>
            <person name="Lee J."/>
            <person name="Arnau V."/>
            <person name="Diaz-Villanueva W."/>
            <person name="Stepanauskas R."/>
            <person name="Gosliner T."/>
            <person name="Date S.V."/>
            <person name="Northen T.R."/>
            <person name="Cheng J.F."/>
            <person name="Burkart M.D."/>
            <person name="Woyke T."/>
        </authorList>
    </citation>
    <scope>NUCLEOTIDE SEQUENCE</scope>
    <source>
        <strain evidence="11">Df01</strain>
    </source>
</reference>
<gene>
    <name evidence="11" type="ORF">NQX30_01685</name>
</gene>
<keyword evidence="3" id="KW-0378">Hydrolase</keyword>
<dbReference type="Pfam" id="PF00270">
    <property type="entry name" value="DEAD"/>
    <property type="match status" value="1"/>
</dbReference>
<dbReference type="Pfam" id="PF00271">
    <property type="entry name" value="Helicase_C"/>
    <property type="match status" value="1"/>
</dbReference>
<dbReference type="Proteomes" id="UP001168167">
    <property type="component" value="Unassembled WGS sequence"/>
</dbReference>
<evidence type="ECO:0000256" key="6">
    <source>
        <dbReference type="ARBA" id="ARBA00023125"/>
    </source>
</evidence>
<name>A0ABT7QK99_9GAMM</name>
<dbReference type="Gene3D" id="2.40.50.140">
    <property type="entry name" value="Nucleic acid-binding proteins"/>
    <property type="match status" value="1"/>
</dbReference>
<evidence type="ECO:0000256" key="2">
    <source>
        <dbReference type="ARBA" id="ARBA00022763"/>
    </source>
</evidence>